<accession>X1CRM9</accession>
<protein>
    <submittedName>
        <fullName evidence="1">Uncharacterized protein</fullName>
    </submittedName>
</protein>
<name>X1CRM9_9ZZZZ</name>
<gene>
    <name evidence="1" type="ORF">S01H4_57935</name>
</gene>
<comment type="caution">
    <text evidence="1">The sequence shown here is derived from an EMBL/GenBank/DDBJ whole genome shotgun (WGS) entry which is preliminary data.</text>
</comment>
<sequence>PVKWLDRQIELIRPQDNCNAGALFYGYVLPWEEEYKQNSWHCPKAR</sequence>
<reference evidence="1" key="1">
    <citation type="journal article" date="2014" name="Front. Microbiol.">
        <title>High frequency of phylogenetically diverse reductive dehalogenase-homologous genes in deep subseafloor sedimentary metagenomes.</title>
        <authorList>
            <person name="Kawai M."/>
            <person name="Futagami T."/>
            <person name="Toyoda A."/>
            <person name="Takaki Y."/>
            <person name="Nishi S."/>
            <person name="Hori S."/>
            <person name="Arai W."/>
            <person name="Tsubouchi T."/>
            <person name="Morono Y."/>
            <person name="Uchiyama I."/>
            <person name="Ito T."/>
            <person name="Fujiyama A."/>
            <person name="Inagaki F."/>
            <person name="Takami H."/>
        </authorList>
    </citation>
    <scope>NUCLEOTIDE SEQUENCE</scope>
    <source>
        <strain evidence="1">Expedition CK06-06</strain>
    </source>
</reference>
<dbReference type="EMBL" id="BART01033788">
    <property type="protein sequence ID" value="GAH11081.1"/>
    <property type="molecule type" value="Genomic_DNA"/>
</dbReference>
<dbReference type="AlphaFoldDB" id="X1CRM9"/>
<proteinExistence type="predicted"/>
<organism evidence="1">
    <name type="scientific">marine sediment metagenome</name>
    <dbReference type="NCBI Taxonomy" id="412755"/>
    <lineage>
        <taxon>unclassified sequences</taxon>
        <taxon>metagenomes</taxon>
        <taxon>ecological metagenomes</taxon>
    </lineage>
</organism>
<feature type="non-terminal residue" evidence="1">
    <location>
        <position position="1"/>
    </location>
</feature>
<evidence type="ECO:0000313" key="1">
    <source>
        <dbReference type="EMBL" id="GAH11081.1"/>
    </source>
</evidence>